<dbReference type="InterPro" id="IPR029063">
    <property type="entry name" value="SAM-dependent_MTases_sf"/>
</dbReference>
<keyword evidence="5" id="KW-1185">Reference proteome</keyword>
<evidence type="ECO:0000256" key="1">
    <source>
        <dbReference type="ARBA" id="ARBA00022603"/>
    </source>
</evidence>
<evidence type="ECO:0000256" key="2">
    <source>
        <dbReference type="ARBA" id="ARBA00022679"/>
    </source>
</evidence>
<protein>
    <submittedName>
        <fullName evidence="4">Putative C-specific methylase</fullName>
    </submittedName>
</protein>
<gene>
    <name evidence="4" type="ORF">KPNN137_60</name>
</gene>
<keyword evidence="2" id="KW-0808">Transferase</keyword>
<name>A0A286MMR2_9CAUD</name>
<feature type="compositionally biased region" description="Polar residues" evidence="3">
    <location>
        <begin position="260"/>
        <end position="269"/>
    </location>
</feature>
<evidence type="ECO:0000313" key="5">
    <source>
        <dbReference type="Proteomes" id="UP000224019"/>
    </source>
</evidence>
<dbReference type="GO" id="GO:0008168">
    <property type="term" value="F:methyltransferase activity"/>
    <property type="evidence" value="ECO:0007669"/>
    <property type="project" value="UniProtKB-KW"/>
</dbReference>
<keyword evidence="1 4" id="KW-0489">Methyltransferase</keyword>
<evidence type="ECO:0000256" key="3">
    <source>
        <dbReference type="SAM" id="MobiDB-lite"/>
    </source>
</evidence>
<feature type="region of interest" description="Disordered" evidence="3">
    <location>
        <begin position="214"/>
        <end position="271"/>
    </location>
</feature>
<dbReference type="Proteomes" id="UP000224019">
    <property type="component" value="Segment"/>
</dbReference>
<dbReference type="SUPFAM" id="SSF53335">
    <property type="entry name" value="S-adenosyl-L-methionine-dependent methyltransferases"/>
    <property type="match status" value="1"/>
</dbReference>
<proteinExistence type="predicted"/>
<dbReference type="Gene3D" id="3.40.50.150">
    <property type="entry name" value="Vaccinia Virus protein VP39"/>
    <property type="match status" value="1"/>
</dbReference>
<dbReference type="EMBL" id="MF415410">
    <property type="protein sequence ID" value="ASW27288.1"/>
    <property type="molecule type" value="Genomic_DNA"/>
</dbReference>
<dbReference type="GO" id="GO:0032259">
    <property type="term" value="P:methylation"/>
    <property type="evidence" value="ECO:0007669"/>
    <property type="project" value="UniProtKB-KW"/>
</dbReference>
<sequence length="368" mass="40042">MPIVRSKDAKRRRRRMAYINGSKPFHYYNEWDAKTAAWLRELIRRGHLPDGIVDERSITEVAPEDLRGFRQWHFFAGIGGWPLALKLAGWPAYAPVCTGSPPCQPFSVAGKRGGRDDSRHLAPAFLDLIAELRPPVIFGEQVSAAIKELWLDALFVELEEEGYACGSAVLPACSVGAPHKRDRLFFGAIDLADLVSDGLERRLRGWADKEWQTIRRPAGRGGAAGDLANGDDDRQQSGTRGGGRSGPSGSVDDPGRRGSSRQLPDTADSTGLAGIEGAAIGELPEGHGEVYACPRLPDQDHGPWSNADWLLCRDGKFRPVGSGVFPLANGVPARVVRLRGYGNAIVPQVGAQFIRNFMVGTVDFLENV</sequence>
<dbReference type="InterPro" id="IPR001525">
    <property type="entry name" value="C5_MeTfrase"/>
</dbReference>
<organism evidence="4 5">
    <name type="scientific">Klebsiella phage KPN N137</name>
    <dbReference type="NCBI Taxonomy" id="2024238"/>
    <lineage>
        <taxon>Viruses</taxon>
        <taxon>Duplodnaviria</taxon>
        <taxon>Heunggongvirae</taxon>
        <taxon>Uroviricota</taxon>
        <taxon>Caudoviricetes</taxon>
        <taxon>Casjensviridae</taxon>
        <taxon>Yonseivirus</taxon>
        <taxon>Yonseivirus N137</taxon>
    </lineage>
</organism>
<dbReference type="Pfam" id="PF00145">
    <property type="entry name" value="DNA_methylase"/>
    <property type="match status" value="1"/>
</dbReference>
<reference evidence="4 5" key="1">
    <citation type="submission" date="2017-06" db="EMBL/GenBank/DDBJ databases">
        <title>Complete Genome Sequence of the Klebsiella phage YMC15/11/N137_KPN_BP.</title>
        <authorList>
            <person name="Jeon J."/>
            <person name="Yong D."/>
            <person name="Lee K."/>
        </authorList>
    </citation>
    <scope>NUCLEOTIDE SEQUENCE [LARGE SCALE GENOMIC DNA]</scope>
</reference>
<accession>A0A286MMR2</accession>
<evidence type="ECO:0000313" key="4">
    <source>
        <dbReference type="EMBL" id="ASW27288.1"/>
    </source>
</evidence>